<dbReference type="AlphaFoldDB" id="A0A3P7IFG5"/>
<gene>
    <name evidence="1" type="ORF">SVUK_LOCUS3274</name>
</gene>
<name>A0A3P7IFG5_STRVU</name>
<dbReference type="Proteomes" id="UP000270094">
    <property type="component" value="Unassembled WGS sequence"/>
</dbReference>
<evidence type="ECO:0000313" key="2">
    <source>
        <dbReference type="Proteomes" id="UP000270094"/>
    </source>
</evidence>
<evidence type="ECO:0000313" key="1">
    <source>
        <dbReference type="EMBL" id="VDM68276.1"/>
    </source>
</evidence>
<reference evidence="1 2" key="1">
    <citation type="submission" date="2018-11" db="EMBL/GenBank/DDBJ databases">
        <authorList>
            <consortium name="Pathogen Informatics"/>
        </authorList>
    </citation>
    <scope>NUCLEOTIDE SEQUENCE [LARGE SCALE GENOMIC DNA]</scope>
</reference>
<keyword evidence="2" id="KW-1185">Reference proteome</keyword>
<dbReference type="EMBL" id="UYYB01008281">
    <property type="protein sequence ID" value="VDM68276.1"/>
    <property type="molecule type" value="Genomic_DNA"/>
</dbReference>
<organism evidence="1 2">
    <name type="scientific">Strongylus vulgaris</name>
    <name type="common">Blood worm</name>
    <dbReference type="NCBI Taxonomy" id="40348"/>
    <lineage>
        <taxon>Eukaryota</taxon>
        <taxon>Metazoa</taxon>
        <taxon>Ecdysozoa</taxon>
        <taxon>Nematoda</taxon>
        <taxon>Chromadorea</taxon>
        <taxon>Rhabditida</taxon>
        <taxon>Rhabditina</taxon>
        <taxon>Rhabditomorpha</taxon>
        <taxon>Strongyloidea</taxon>
        <taxon>Strongylidae</taxon>
        <taxon>Strongylus</taxon>
    </lineage>
</organism>
<protein>
    <submittedName>
        <fullName evidence="1">Uncharacterized protein</fullName>
    </submittedName>
</protein>
<proteinExistence type="predicted"/>
<accession>A0A3P7IFG5</accession>
<sequence>MPYLDEKAVYQQEESIMTCCDKRQRVNGKHQCAFYGIDQDGRAGSIGVRAPAAATAAVRALVEAAIISLILHRVRNPENEREKCDITAHMLSDYDARVSTHRVTSTGLITAANRRSMLKSPSNVLDYQRVMLKMRAALIECVA</sequence>